<dbReference type="GeneID" id="19136267"/>
<name>M2RFA4_COCSN</name>
<organism evidence="1 2">
    <name type="scientific">Cochliobolus sativus (strain ND90Pr / ATCC 201652)</name>
    <name type="common">Common root rot and spot blotch fungus</name>
    <name type="synonym">Bipolaris sorokiniana</name>
    <dbReference type="NCBI Taxonomy" id="665912"/>
    <lineage>
        <taxon>Eukaryota</taxon>
        <taxon>Fungi</taxon>
        <taxon>Dikarya</taxon>
        <taxon>Ascomycota</taxon>
        <taxon>Pezizomycotina</taxon>
        <taxon>Dothideomycetes</taxon>
        <taxon>Pleosporomycetidae</taxon>
        <taxon>Pleosporales</taxon>
        <taxon>Pleosporineae</taxon>
        <taxon>Pleosporaceae</taxon>
        <taxon>Bipolaris</taxon>
    </lineage>
</organism>
<dbReference type="RefSeq" id="XP_007698590.1">
    <property type="nucleotide sequence ID" value="XM_007700400.1"/>
</dbReference>
<evidence type="ECO:0000313" key="1">
    <source>
        <dbReference type="EMBL" id="EMD65444.1"/>
    </source>
</evidence>
<dbReference type="AlphaFoldDB" id="M2RFA4"/>
<proteinExistence type="predicted"/>
<evidence type="ECO:0000313" key="2">
    <source>
        <dbReference type="Proteomes" id="UP000016934"/>
    </source>
</evidence>
<dbReference type="HOGENOM" id="CLU_1643542_0_0_1"/>
<accession>M2RFA4</accession>
<dbReference type="EMBL" id="KB445641">
    <property type="protein sequence ID" value="EMD65444.1"/>
    <property type="molecule type" value="Genomic_DNA"/>
</dbReference>
<reference evidence="2" key="2">
    <citation type="journal article" date="2013" name="PLoS Genet.">
        <title>Comparative genome structure, secondary metabolite, and effector coding capacity across Cochliobolus pathogens.</title>
        <authorList>
            <person name="Condon B.J."/>
            <person name="Leng Y."/>
            <person name="Wu D."/>
            <person name="Bushley K.E."/>
            <person name="Ohm R.A."/>
            <person name="Otillar R."/>
            <person name="Martin J."/>
            <person name="Schackwitz W."/>
            <person name="Grimwood J."/>
            <person name="MohdZainudin N."/>
            <person name="Xue C."/>
            <person name="Wang R."/>
            <person name="Manning V.A."/>
            <person name="Dhillon B."/>
            <person name="Tu Z.J."/>
            <person name="Steffenson B.J."/>
            <person name="Salamov A."/>
            <person name="Sun H."/>
            <person name="Lowry S."/>
            <person name="LaButti K."/>
            <person name="Han J."/>
            <person name="Copeland A."/>
            <person name="Lindquist E."/>
            <person name="Barry K."/>
            <person name="Schmutz J."/>
            <person name="Baker S.E."/>
            <person name="Ciuffetti L.M."/>
            <person name="Grigoriev I.V."/>
            <person name="Zhong S."/>
            <person name="Turgeon B.G."/>
        </authorList>
    </citation>
    <scope>NUCLEOTIDE SEQUENCE [LARGE SCALE GENOMIC DNA]</scope>
    <source>
        <strain evidence="2">ND90Pr / ATCC 201652</strain>
    </source>
</reference>
<protein>
    <submittedName>
        <fullName evidence="1">Uncharacterized protein</fullName>
    </submittedName>
</protein>
<dbReference type="KEGG" id="bsc:COCSADRAFT_305649"/>
<gene>
    <name evidence="1" type="ORF">COCSADRAFT_305649</name>
</gene>
<dbReference type="Proteomes" id="UP000016934">
    <property type="component" value="Unassembled WGS sequence"/>
</dbReference>
<reference evidence="1 2" key="1">
    <citation type="journal article" date="2012" name="PLoS Pathog.">
        <title>Diverse lifestyles and strategies of plant pathogenesis encoded in the genomes of eighteen Dothideomycetes fungi.</title>
        <authorList>
            <person name="Ohm R.A."/>
            <person name="Feau N."/>
            <person name="Henrissat B."/>
            <person name="Schoch C.L."/>
            <person name="Horwitz B.A."/>
            <person name="Barry K.W."/>
            <person name="Condon B.J."/>
            <person name="Copeland A.C."/>
            <person name="Dhillon B."/>
            <person name="Glaser F."/>
            <person name="Hesse C.N."/>
            <person name="Kosti I."/>
            <person name="LaButti K."/>
            <person name="Lindquist E.A."/>
            <person name="Lucas S."/>
            <person name="Salamov A.A."/>
            <person name="Bradshaw R.E."/>
            <person name="Ciuffetti L."/>
            <person name="Hamelin R.C."/>
            <person name="Kema G.H.J."/>
            <person name="Lawrence C."/>
            <person name="Scott J.A."/>
            <person name="Spatafora J.W."/>
            <person name="Turgeon B.G."/>
            <person name="de Wit P.J.G.M."/>
            <person name="Zhong S."/>
            <person name="Goodwin S.B."/>
            <person name="Grigoriev I.V."/>
        </authorList>
    </citation>
    <scope>NUCLEOTIDE SEQUENCE [LARGE SCALE GENOMIC DNA]</scope>
    <source>
        <strain evidence="2">ND90Pr / ATCC 201652</strain>
    </source>
</reference>
<sequence length="161" mass="18242">MMQRRCLEVVPLNPILLGPTTTRAAEHCSGQVSPCQRSSGVLCLFWFWGIHWCRPSYPVAPRLAWGHVRSHLDLSASHRILQTTMQSFCAPGYTGMRPAHKAVCSTAIITTTCALGEGKCYRFSFPRYLHPHTRARAHHHDLNYIIRSPHYVPVSTRSHPE</sequence>
<keyword evidence="2" id="KW-1185">Reference proteome</keyword>